<dbReference type="RefSeq" id="WP_380974980.1">
    <property type="nucleotide sequence ID" value="NZ_JBHTEF010000001.1"/>
</dbReference>
<evidence type="ECO:0000256" key="2">
    <source>
        <dbReference type="SAM" id="Phobius"/>
    </source>
</evidence>
<feature type="transmembrane region" description="Helical" evidence="2">
    <location>
        <begin position="353"/>
        <end position="373"/>
    </location>
</feature>
<keyword evidence="2" id="KW-1133">Transmembrane helix</keyword>
<comment type="caution">
    <text evidence="3">The sequence shown here is derived from an EMBL/GenBank/DDBJ whole genome shotgun (WGS) entry which is preliminary data.</text>
</comment>
<feature type="transmembrane region" description="Helical" evidence="2">
    <location>
        <begin position="50"/>
        <end position="74"/>
    </location>
</feature>
<feature type="transmembrane region" description="Helical" evidence="2">
    <location>
        <begin position="508"/>
        <end position="527"/>
    </location>
</feature>
<gene>
    <name evidence="3" type="ORF">ACFQWG_10180</name>
</gene>
<feature type="transmembrane region" description="Helical" evidence="2">
    <location>
        <begin position="478"/>
        <end position="502"/>
    </location>
</feature>
<evidence type="ECO:0000256" key="1">
    <source>
        <dbReference type="SAM" id="MobiDB-lite"/>
    </source>
</evidence>
<accession>A0ABW2SPZ5</accession>
<evidence type="ECO:0000313" key="3">
    <source>
        <dbReference type="EMBL" id="MFC7581561.1"/>
    </source>
</evidence>
<feature type="transmembrane region" description="Helical" evidence="2">
    <location>
        <begin position="319"/>
        <end position="341"/>
    </location>
</feature>
<feature type="compositionally biased region" description="Low complexity" evidence="1">
    <location>
        <begin position="12"/>
        <end position="24"/>
    </location>
</feature>
<feature type="transmembrane region" description="Helical" evidence="2">
    <location>
        <begin position="136"/>
        <end position="159"/>
    </location>
</feature>
<protein>
    <recommendedName>
        <fullName evidence="5">ABC-2 type transport system permease protein</fullName>
    </recommendedName>
</protein>
<keyword evidence="2" id="KW-0472">Membrane</keyword>
<dbReference type="EMBL" id="JBHTEF010000001">
    <property type="protein sequence ID" value="MFC7581561.1"/>
    <property type="molecule type" value="Genomic_DNA"/>
</dbReference>
<sequence length="546" mass="54590">MARRPLWSGDVPAPGGSAGAGSPSTRIDRAALRRARRVIRGSEGSTPQDLLYRIYVTVLLAVLIAGPLVSGVAGQVRDVVAQAGAEGLTWNIRAALSVLILLGGLAPAWLGPVIASQTELHYLIDGPFGVRPVVQARTWGIVVGLIVVALVPGIMLVWAAALTGLPALACVVWSVAAALLLGAGLLTTQTGRAAPLRAVTVVVGGTLAATSLSARTAGVALGSGRDLVLAGALAAFGLGGAAAVPMLLDHVSLVTLASTIRTRRMIRAGMAVGDIRGVSVREQPPRRSLRDMRRPMPRGRIRRAASVDLLSVVRRPWRAVLSALAVIAAGAVAVAVLPSGAGEGVPAAQGGGPAVLALPLCLIAVSLAFGVWAKGLQDLMDTVGAGRLGPEGFLGDVARHLVLPAAVTVVGLGAGAVLGTLAGLATARGAGPGPAAIAEALILLAIAGPSTTLALAGSAGVPPQLLDATVGPAAEMTAALVALWLGRGILPAALLAAVIAVAGPAAGAPIAAVVLVPACLLAALWHLRTVRRTDLDARGQYLAVDA</sequence>
<evidence type="ECO:0008006" key="5">
    <source>
        <dbReference type="Google" id="ProtNLM"/>
    </source>
</evidence>
<feature type="transmembrane region" description="Helical" evidence="2">
    <location>
        <begin position="401"/>
        <end position="424"/>
    </location>
</feature>
<proteinExistence type="predicted"/>
<feature type="transmembrane region" description="Helical" evidence="2">
    <location>
        <begin position="94"/>
        <end position="115"/>
    </location>
</feature>
<keyword evidence="2" id="KW-0812">Transmembrane</keyword>
<evidence type="ECO:0000313" key="4">
    <source>
        <dbReference type="Proteomes" id="UP001596527"/>
    </source>
</evidence>
<feature type="transmembrane region" description="Helical" evidence="2">
    <location>
        <begin position="198"/>
        <end position="221"/>
    </location>
</feature>
<feature type="transmembrane region" description="Helical" evidence="2">
    <location>
        <begin position="227"/>
        <end position="257"/>
    </location>
</feature>
<feature type="transmembrane region" description="Helical" evidence="2">
    <location>
        <begin position="165"/>
        <end position="186"/>
    </location>
</feature>
<name>A0ABW2SPZ5_9ACTO</name>
<feature type="transmembrane region" description="Helical" evidence="2">
    <location>
        <begin position="436"/>
        <end position="457"/>
    </location>
</feature>
<reference evidence="4" key="1">
    <citation type="journal article" date="2019" name="Int. J. Syst. Evol. Microbiol.">
        <title>The Global Catalogue of Microorganisms (GCM) 10K type strain sequencing project: providing services to taxonomists for standard genome sequencing and annotation.</title>
        <authorList>
            <consortium name="The Broad Institute Genomics Platform"/>
            <consortium name="The Broad Institute Genome Sequencing Center for Infectious Disease"/>
            <person name="Wu L."/>
            <person name="Ma J."/>
        </authorList>
    </citation>
    <scope>NUCLEOTIDE SEQUENCE [LARGE SCALE GENOMIC DNA]</scope>
    <source>
        <strain evidence="4">CCUG 56698</strain>
    </source>
</reference>
<dbReference type="Proteomes" id="UP001596527">
    <property type="component" value="Unassembled WGS sequence"/>
</dbReference>
<feature type="region of interest" description="Disordered" evidence="1">
    <location>
        <begin position="1"/>
        <end position="25"/>
    </location>
</feature>
<organism evidence="3 4">
    <name type="scientific">Schaalia naturae</name>
    <dbReference type="NCBI Taxonomy" id="635203"/>
    <lineage>
        <taxon>Bacteria</taxon>
        <taxon>Bacillati</taxon>
        <taxon>Actinomycetota</taxon>
        <taxon>Actinomycetes</taxon>
        <taxon>Actinomycetales</taxon>
        <taxon>Actinomycetaceae</taxon>
        <taxon>Schaalia</taxon>
    </lineage>
</organism>
<keyword evidence="4" id="KW-1185">Reference proteome</keyword>